<keyword evidence="7" id="KW-0653">Protein transport</keyword>
<evidence type="ECO:0000313" key="16">
    <source>
        <dbReference type="Proteomes" id="UP001500305"/>
    </source>
</evidence>
<dbReference type="PANTHER" id="PTHR43386">
    <property type="entry name" value="OLIGOPEPTIDE TRANSPORT SYSTEM PERMEASE PROTEIN APPC"/>
    <property type="match status" value="1"/>
</dbReference>
<evidence type="ECO:0000256" key="7">
    <source>
        <dbReference type="ARBA" id="ARBA00022927"/>
    </source>
</evidence>
<keyword evidence="5 12" id="KW-0812">Transmembrane</keyword>
<evidence type="ECO:0000259" key="14">
    <source>
        <dbReference type="PROSITE" id="PS50928"/>
    </source>
</evidence>
<evidence type="ECO:0000256" key="8">
    <source>
        <dbReference type="ARBA" id="ARBA00022989"/>
    </source>
</evidence>
<evidence type="ECO:0000256" key="12">
    <source>
        <dbReference type="RuleBase" id="RU363032"/>
    </source>
</evidence>
<protein>
    <recommendedName>
        <fullName evidence="11">Oligopeptide transport system permease protein OppC</fullName>
    </recommendedName>
</protein>
<organism evidence="15 16">
    <name type="scientific">Kitasatospora cystarginea</name>
    <dbReference type="NCBI Taxonomy" id="58350"/>
    <lineage>
        <taxon>Bacteria</taxon>
        <taxon>Bacillati</taxon>
        <taxon>Actinomycetota</taxon>
        <taxon>Actinomycetes</taxon>
        <taxon>Kitasatosporales</taxon>
        <taxon>Streptomycetaceae</taxon>
        <taxon>Kitasatospora</taxon>
    </lineage>
</organism>
<keyword evidence="9 12" id="KW-0472">Membrane</keyword>
<reference evidence="15 16" key="1">
    <citation type="journal article" date="2019" name="Int. J. Syst. Evol. Microbiol.">
        <title>The Global Catalogue of Microorganisms (GCM) 10K type strain sequencing project: providing services to taxonomists for standard genome sequencing and annotation.</title>
        <authorList>
            <consortium name="The Broad Institute Genomics Platform"/>
            <consortium name="The Broad Institute Genome Sequencing Center for Infectious Disease"/>
            <person name="Wu L."/>
            <person name="Ma J."/>
        </authorList>
    </citation>
    <scope>NUCLEOTIDE SEQUENCE [LARGE SCALE GENOMIC DNA]</scope>
    <source>
        <strain evidence="15 16">JCM 7356</strain>
    </source>
</reference>
<keyword evidence="3" id="KW-1003">Cell membrane</keyword>
<keyword evidence="8 12" id="KW-1133">Transmembrane helix</keyword>
<comment type="subcellular location">
    <subcellularLocation>
        <location evidence="1">Cell inner membrane</location>
        <topology evidence="1">Multi-pass membrane protein</topology>
    </subcellularLocation>
    <subcellularLocation>
        <location evidence="12">Cell membrane</location>
        <topology evidence="12">Multi-pass membrane protein</topology>
    </subcellularLocation>
</comment>
<evidence type="ECO:0000256" key="13">
    <source>
        <dbReference type="SAM" id="MobiDB-lite"/>
    </source>
</evidence>
<evidence type="ECO:0000313" key="15">
    <source>
        <dbReference type="EMBL" id="GAA2257224.1"/>
    </source>
</evidence>
<evidence type="ECO:0000256" key="11">
    <source>
        <dbReference type="ARBA" id="ARBA00072251"/>
    </source>
</evidence>
<feature type="region of interest" description="Disordered" evidence="13">
    <location>
        <begin position="299"/>
        <end position="331"/>
    </location>
</feature>
<accession>A0ABN3EFM3</accession>
<feature type="transmembrane region" description="Helical" evidence="12">
    <location>
        <begin position="126"/>
        <end position="147"/>
    </location>
</feature>
<dbReference type="InterPro" id="IPR035906">
    <property type="entry name" value="MetI-like_sf"/>
</dbReference>
<evidence type="ECO:0000256" key="1">
    <source>
        <dbReference type="ARBA" id="ARBA00004429"/>
    </source>
</evidence>
<dbReference type="Pfam" id="PF12911">
    <property type="entry name" value="OppC_N"/>
    <property type="match status" value="1"/>
</dbReference>
<evidence type="ECO:0000256" key="4">
    <source>
        <dbReference type="ARBA" id="ARBA00022519"/>
    </source>
</evidence>
<sequence>MSDATTEKPKTAKRQSRAKLTIRRFARNRLALAGLAVLVILFVMAYGGPLVDKYDYLHHDYMAFNAPPGGDHWWGTNQGGQDLFALTMRGLQKSLVIGLLVGIISTLVAGAVGAVSAYYGGWVDRILMWGVDLLLVLPSFLLVAVLSPLFQKASWLIFVVLLAAFSWMITARVVRSMTLTLKDREFVKAAKYMGVSGPVIIFRHILPNMASLLIIDMVIQVGAAVIGESGLSYFGFGIQAPDVSLGTIIADNTTNAPAYPWLFYFPAGCLVLIGIAVAFIGDGLRDALDPNASGAKAKAKKLKPAGTKKAGQGLPNQLQGPSTSSDALSAS</sequence>
<feature type="transmembrane region" description="Helical" evidence="12">
    <location>
        <begin position="261"/>
        <end position="281"/>
    </location>
</feature>
<keyword evidence="2 12" id="KW-0813">Transport</keyword>
<dbReference type="InterPro" id="IPR025966">
    <property type="entry name" value="OppC_N"/>
</dbReference>
<keyword evidence="6" id="KW-0571">Peptide transport</keyword>
<keyword evidence="4" id="KW-0997">Cell inner membrane</keyword>
<dbReference type="SUPFAM" id="SSF161098">
    <property type="entry name" value="MetI-like"/>
    <property type="match status" value="1"/>
</dbReference>
<comment type="caution">
    <text evidence="15">The sequence shown here is derived from an EMBL/GenBank/DDBJ whole genome shotgun (WGS) entry which is preliminary data.</text>
</comment>
<dbReference type="EMBL" id="BAAATR010000021">
    <property type="protein sequence ID" value="GAA2257224.1"/>
    <property type="molecule type" value="Genomic_DNA"/>
</dbReference>
<evidence type="ECO:0000256" key="3">
    <source>
        <dbReference type="ARBA" id="ARBA00022475"/>
    </source>
</evidence>
<feature type="transmembrane region" description="Helical" evidence="12">
    <location>
        <begin position="153"/>
        <end position="174"/>
    </location>
</feature>
<evidence type="ECO:0000256" key="5">
    <source>
        <dbReference type="ARBA" id="ARBA00022692"/>
    </source>
</evidence>
<comment type="similarity">
    <text evidence="10">Belongs to the binding-protein-dependent transport system permease family. OppBC subfamily.</text>
</comment>
<dbReference type="InterPro" id="IPR000515">
    <property type="entry name" value="MetI-like"/>
</dbReference>
<dbReference type="RefSeq" id="WP_344638392.1">
    <property type="nucleotide sequence ID" value="NZ_BAAATR010000021.1"/>
</dbReference>
<dbReference type="InterPro" id="IPR050366">
    <property type="entry name" value="BP-dependent_transpt_permease"/>
</dbReference>
<dbReference type="Pfam" id="PF00528">
    <property type="entry name" value="BPD_transp_1"/>
    <property type="match status" value="1"/>
</dbReference>
<dbReference type="PROSITE" id="PS50928">
    <property type="entry name" value="ABC_TM1"/>
    <property type="match status" value="1"/>
</dbReference>
<feature type="compositionally biased region" description="Polar residues" evidence="13">
    <location>
        <begin position="314"/>
        <end position="331"/>
    </location>
</feature>
<gene>
    <name evidence="15" type="ORF">GCM10010430_46340</name>
</gene>
<name>A0ABN3EFM3_9ACTN</name>
<feature type="transmembrane region" description="Helical" evidence="12">
    <location>
        <begin position="95"/>
        <end position="119"/>
    </location>
</feature>
<feature type="domain" description="ABC transmembrane type-1" evidence="14">
    <location>
        <begin position="91"/>
        <end position="281"/>
    </location>
</feature>
<dbReference type="CDD" id="cd06261">
    <property type="entry name" value="TM_PBP2"/>
    <property type="match status" value="1"/>
</dbReference>
<evidence type="ECO:0000256" key="2">
    <source>
        <dbReference type="ARBA" id="ARBA00022448"/>
    </source>
</evidence>
<evidence type="ECO:0000256" key="9">
    <source>
        <dbReference type="ARBA" id="ARBA00023136"/>
    </source>
</evidence>
<keyword evidence="16" id="KW-1185">Reference proteome</keyword>
<dbReference type="Gene3D" id="1.10.3720.10">
    <property type="entry name" value="MetI-like"/>
    <property type="match status" value="1"/>
</dbReference>
<dbReference type="Proteomes" id="UP001500305">
    <property type="component" value="Unassembled WGS sequence"/>
</dbReference>
<evidence type="ECO:0000256" key="6">
    <source>
        <dbReference type="ARBA" id="ARBA00022856"/>
    </source>
</evidence>
<proteinExistence type="inferred from homology"/>
<evidence type="ECO:0000256" key="10">
    <source>
        <dbReference type="ARBA" id="ARBA00024202"/>
    </source>
</evidence>
<dbReference type="PANTHER" id="PTHR43386:SF2">
    <property type="entry name" value="OLIGOPEPTIDE TRANSPORT SYSTEM PERMEASE PROTEIN OPPC"/>
    <property type="match status" value="1"/>
</dbReference>